<accession>K4NNZ7</accession>
<keyword evidence="1" id="KW-1133">Transmembrane helix</keyword>
<evidence type="ECO:0000313" key="2">
    <source>
        <dbReference type="EMBL" id="AFV40980.1"/>
    </source>
</evidence>
<keyword evidence="1" id="KW-0472">Membrane</keyword>
<proteinExistence type="predicted"/>
<reference evidence="2" key="2">
    <citation type="journal article" date="2013" name="Antimicrob. Agents Chemother.">
        <title>Comparative Sequence Analysis of a Multidrug-Resistant Plasmid from Aeromonas hydrophila.</title>
        <authorList>
            <person name="Del Castillo C.S."/>
            <person name="Hikima J."/>
            <person name="Jang H.B."/>
            <person name="Nho S.W."/>
            <person name="Jung T.S."/>
            <person name="Wongtavatchai J."/>
            <person name="Kondo H."/>
            <person name="Hirono I."/>
            <person name="Takeyama H."/>
            <person name="Aoki T."/>
        </authorList>
    </citation>
    <scope>NUCLEOTIDE SEQUENCE</scope>
    <source>
        <plasmid evidence="2">pR148</plasmid>
    </source>
</reference>
<feature type="transmembrane region" description="Helical" evidence="1">
    <location>
        <begin position="48"/>
        <end position="74"/>
    </location>
</feature>
<keyword evidence="1" id="KW-0812">Transmembrane</keyword>
<evidence type="ECO:0000256" key="1">
    <source>
        <dbReference type="SAM" id="Phobius"/>
    </source>
</evidence>
<dbReference type="EMBL" id="JX141473">
    <property type="protein sequence ID" value="AFV40980.1"/>
    <property type="molecule type" value="Genomic_DNA"/>
</dbReference>
<name>K4NNZ7_AERHY</name>
<dbReference type="AlphaFoldDB" id="K4NNZ7"/>
<organism evidence="2">
    <name type="scientific">Aeromonas hydrophila</name>
    <dbReference type="NCBI Taxonomy" id="644"/>
    <lineage>
        <taxon>Bacteria</taxon>
        <taxon>Pseudomonadati</taxon>
        <taxon>Pseudomonadota</taxon>
        <taxon>Gammaproteobacteria</taxon>
        <taxon>Aeromonadales</taxon>
        <taxon>Aeromonadaceae</taxon>
        <taxon>Aeromonas</taxon>
    </lineage>
</organism>
<sequence>MPKAFDGASLANLVNHGIMPHRAATIAPATPREGNAITWARMKKHWAYAAWVIAFLSAAVNSTASTLLTFSITLSSCNIRFSEKFFIHFEVEGQHGLCRLFTKLVEAKHLNLVSAGHLQIHCEPRPTFGYGQNLHRPGLIQSFGRSDHVRHFGDRRG</sequence>
<geneLocation type="plasmid" evidence="2">
    <name>pR148</name>
</geneLocation>
<keyword evidence="2" id="KW-0614">Plasmid</keyword>
<protein>
    <submittedName>
        <fullName evidence="2">Uncharacterized protein</fullName>
    </submittedName>
</protein>
<reference evidence="2" key="1">
    <citation type="submission" date="2012-06" db="EMBL/GenBank/DDBJ databases">
        <authorList>
            <person name="del Castillo C.S."/>
            <person name="Hikima J.-i."/>
            <person name="Jang H.-B."/>
            <person name="Nho S.-W."/>
            <person name="Jung T.-S."/>
            <person name="Wongtavatchai J."/>
            <person name="Kondo H."/>
            <person name="Hirono I."/>
            <person name="Takeyama H."/>
            <person name="Aoki T."/>
        </authorList>
    </citation>
    <scope>NUCLEOTIDE SEQUENCE</scope>
    <source>
        <plasmid evidence="2">pR148</plasmid>
    </source>
</reference>